<comment type="caution">
    <text evidence="1">The sequence shown here is derived from an EMBL/GenBank/DDBJ whole genome shotgun (WGS) entry which is preliminary data.</text>
</comment>
<dbReference type="AlphaFoldDB" id="A0A9W9KA06"/>
<sequence length="98" mass="10196">MADIALIDGDESTEGIFIELRRSVGNTAIRPQGECPGTTSSVQSTAQRRTIAAPRGLIALPGANGSSSMANLGIMRVIGGFQWALEIGPVRSVNSVQV</sequence>
<protein>
    <submittedName>
        <fullName evidence="1">Uncharacterized protein</fullName>
    </submittedName>
</protein>
<reference evidence="1" key="2">
    <citation type="journal article" date="2023" name="IMA Fungus">
        <title>Comparative genomic study of the Penicillium genus elucidates a diverse pangenome and 15 lateral gene transfer events.</title>
        <authorList>
            <person name="Petersen C."/>
            <person name="Sorensen T."/>
            <person name="Nielsen M.R."/>
            <person name="Sondergaard T.E."/>
            <person name="Sorensen J.L."/>
            <person name="Fitzpatrick D.A."/>
            <person name="Frisvad J.C."/>
            <person name="Nielsen K.L."/>
        </authorList>
    </citation>
    <scope>NUCLEOTIDE SEQUENCE</scope>
    <source>
        <strain evidence="1">IBT 30761</strain>
    </source>
</reference>
<reference evidence="1" key="1">
    <citation type="submission" date="2022-11" db="EMBL/GenBank/DDBJ databases">
        <authorList>
            <person name="Petersen C."/>
        </authorList>
    </citation>
    <scope>NUCLEOTIDE SEQUENCE</scope>
    <source>
        <strain evidence="1">IBT 30761</strain>
    </source>
</reference>
<dbReference type="GeneID" id="81356962"/>
<accession>A0A9W9KA06</accession>
<evidence type="ECO:0000313" key="1">
    <source>
        <dbReference type="EMBL" id="KAJ5098488.1"/>
    </source>
</evidence>
<proteinExistence type="predicted"/>
<gene>
    <name evidence="1" type="ORF">N7532_005489</name>
</gene>
<keyword evidence="2" id="KW-1185">Reference proteome</keyword>
<dbReference type="Proteomes" id="UP001149074">
    <property type="component" value="Unassembled WGS sequence"/>
</dbReference>
<dbReference type="RefSeq" id="XP_056474142.1">
    <property type="nucleotide sequence ID" value="XM_056617983.1"/>
</dbReference>
<organism evidence="1 2">
    <name type="scientific">Penicillium argentinense</name>
    <dbReference type="NCBI Taxonomy" id="1131581"/>
    <lineage>
        <taxon>Eukaryota</taxon>
        <taxon>Fungi</taxon>
        <taxon>Dikarya</taxon>
        <taxon>Ascomycota</taxon>
        <taxon>Pezizomycotina</taxon>
        <taxon>Eurotiomycetes</taxon>
        <taxon>Eurotiomycetidae</taxon>
        <taxon>Eurotiales</taxon>
        <taxon>Aspergillaceae</taxon>
        <taxon>Penicillium</taxon>
    </lineage>
</organism>
<dbReference type="EMBL" id="JAPQKI010000005">
    <property type="protein sequence ID" value="KAJ5098488.1"/>
    <property type="molecule type" value="Genomic_DNA"/>
</dbReference>
<name>A0A9W9KA06_9EURO</name>
<evidence type="ECO:0000313" key="2">
    <source>
        <dbReference type="Proteomes" id="UP001149074"/>
    </source>
</evidence>